<dbReference type="OrthoDB" id="2565391at2759"/>
<reference evidence="2" key="1">
    <citation type="submission" date="2017-08" db="EMBL/GenBank/DDBJ databases">
        <authorList>
            <person name="Cuomo C."/>
            <person name="Billmyre B."/>
            <person name="Heitman J."/>
        </authorList>
    </citation>
    <scope>NUCLEOTIDE SEQUENCE</scope>
    <source>
        <strain evidence="2">CBS 12478</strain>
    </source>
</reference>
<accession>A0A5M6C1K1</accession>
<feature type="region of interest" description="Disordered" evidence="1">
    <location>
        <begin position="1"/>
        <end position="141"/>
    </location>
</feature>
<feature type="compositionally biased region" description="Polar residues" evidence="1">
    <location>
        <begin position="213"/>
        <end position="226"/>
    </location>
</feature>
<proteinExistence type="predicted"/>
<evidence type="ECO:0000256" key="1">
    <source>
        <dbReference type="SAM" id="MobiDB-lite"/>
    </source>
</evidence>
<feature type="compositionally biased region" description="Low complexity" evidence="1">
    <location>
        <begin position="53"/>
        <end position="64"/>
    </location>
</feature>
<evidence type="ECO:0000313" key="2">
    <source>
        <dbReference type="EMBL" id="WWD21198.1"/>
    </source>
</evidence>
<feature type="compositionally biased region" description="Acidic residues" evidence="1">
    <location>
        <begin position="317"/>
        <end position="326"/>
    </location>
</feature>
<dbReference type="AlphaFoldDB" id="A0A5M6C1K1"/>
<feature type="compositionally biased region" description="Low complexity" evidence="1">
    <location>
        <begin position="72"/>
        <end position="85"/>
    </location>
</feature>
<dbReference type="KEGG" id="ksn:43588320"/>
<sequence>MSPTKSVSQSRYNRDDFLVEAPPSAASSSSSSSRQSESSPSISTFPLRSQTLTSKTTDASDPSSSTPPPRRPALTSSHSSPSLTPFTASSPTKSMKRAWQPSTPTKRALIGSVESRKKGEGRVDCGMGLGGRGAEGAERGLSELYVSHERAEAESALATTGKKQEAKKGWGGTVLSSAVTAGVYGAALGLTAYRLLSNKPDPAQGEETAPPANDQNDQAESPSEVFTETDGDSEHTSRDLVMSSHSPSEALPLSPRENGLDPDRELQVETQTFIATTETALIEVSPLAPEPAPSLSVELLPPPAYEETEGKKKDLKDDWEELDEEVVTPSSSKASTLRLNPFPSPARSSPASRRKKAKRTRTVQGRLHQSASSARSSPVHAIEDDLFSGATWTPTTSLTNDTATLSPRKPAKSEAGMTSFINLENEDDEEDEDDDMTLRLDTMAVRLKELILEGQRALEIEPVRQPEAAEGSDNWSASISGVVTPIKSGHSTPAVNGRHEKAGSAGEVSVSERRRSRIPVRSGSVTIGLNMV</sequence>
<name>A0A5M6C1K1_9TREE</name>
<dbReference type="Proteomes" id="UP000322225">
    <property type="component" value="Chromosome 10"/>
</dbReference>
<feature type="region of interest" description="Disordered" evidence="1">
    <location>
        <begin position="284"/>
        <end position="419"/>
    </location>
</feature>
<feature type="region of interest" description="Disordered" evidence="1">
    <location>
        <begin position="197"/>
        <end position="272"/>
    </location>
</feature>
<feature type="compositionally biased region" description="Basic and acidic residues" evidence="1">
    <location>
        <begin position="258"/>
        <end position="267"/>
    </location>
</feature>
<feature type="region of interest" description="Disordered" evidence="1">
    <location>
        <begin position="151"/>
        <end position="170"/>
    </location>
</feature>
<feature type="compositionally biased region" description="Polar residues" evidence="1">
    <location>
        <begin position="367"/>
        <end position="376"/>
    </location>
</feature>
<dbReference type="GeneID" id="43588320"/>
<feature type="region of interest" description="Disordered" evidence="1">
    <location>
        <begin position="486"/>
        <end position="517"/>
    </location>
</feature>
<gene>
    <name evidence="2" type="ORF">CI109_105682</name>
</gene>
<organism evidence="2 3">
    <name type="scientific">Kwoniella shandongensis</name>
    <dbReference type="NCBI Taxonomy" id="1734106"/>
    <lineage>
        <taxon>Eukaryota</taxon>
        <taxon>Fungi</taxon>
        <taxon>Dikarya</taxon>
        <taxon>Basidiomycota</taxon>
        <taxon>Agaricomycotina</taxon>
        <taxon>Tremellomycetes</taxon>
        <taxon>Tremellales</taxon>
        <taxon>Cryptococcaceae</taxon>
        <taxon>Kwoniella</taxon>
    </lineage>
</organism>
<feature type="compositionally biased region" description="Low complexity" evidence="1">
    <location>
        <begin position="284"/>
        <end position="297"/>
    </location>
</feature>
<feature type="compositionally biased region" description="Basic and acidic residues" evidence="1">
    <location>
        <begin position="114"/>
        <end position="123"/>
    </location>
</feature>
<feature type="compositionally biased region" description="Polar residues" evidence="1">
    <location>
        <begin position="1"/>
        <end position="11"/>
    </location>
</feature>
<evidence type="ECO:0000313" key="3">
    <source>
        <dbReference type="Proteomes" id="UP000322225"/>
    </source>
</evidence>
<feature type="compositionally biased region" description="Basic residues" evidence="1">
    <location>
        <begin position="352"/>
        <end position="361"/>
    </location>
</feature>
<feature type="compositionally biased region" description="Polar residues" evidence="1">
    <location>
        <begin position="390"/>
        <end position="405"/>
    </location>
</feature>
<keyword evidence="3" id="KW-1185">Reference proteome</keyword>
<reference evidence="2" key="2">
    <citation type="submission" date="2024-01" db="EMBL/GenBank/DDBJ databases">
        <title>Comparative genomics of Cryptococcus and Kwoniella reveals pathogenesis evolution and contrasting modes of karyotype evolution via chromosome fusion or intercentromeric recombination.</title>
        <authorList>
            <person name="Coelho M.A."/>
            <person name="David-Palma M."/>
            <person name="Shea T."/>
            <person name="Bowers K."/>
            <person name="McGinley-Smith S."/>
            <person name="Mohammad A.W."/>
            <person name="Gnirke A."/>
            <person name="Yurkov A.M."/>
            <person name="Nowrousian M."/>
            <person name="Sun S."/>
            <person name="Cuomo C.A."/>
            <person name="Heitman J."/>
        </authorList>
    </citation>
    <scope>NUCLEOTIDE SEQUENCE</scope>
    <source>
        <strain evidence="2">CBS 12478</strain>
    </source>
</reference>
<protein>
    <submittedName>
        <fullName evidence="2">Uncharacterized protein</fullName>
    </submittedName>
</protein>
<feature type="compositionally biased region" description="Polar residues" evidence="1">
    <location>
        <begin position="328"/>
        <end position="338"/>
    </location>
</feature>
<dbReference type="EMBL" id="CP144060">
    <property type="protein sequence ID" value="WWD21198.1"/>
    <property type="molecule type" value="Genomic_DNA"/>
</dbReference>
<dbReference type="RefSeq" id="XP_031861418.1">
    <property type="nucleotide sequence ID" value="XM_032004187.1"/>
</dbReference>
<feature type="compositionally biased region" description="Low complexity" evidence="1">
    <location>
        <begin position="21"/>
        <end position="43"/>
    </location>
</feature>